<dbReference type="OrthoDB" id="2014278at2759"/>
<dbReference type="CDD" id="cd18577">
    <property type="entry name" value="ABC_6TM_Pgp_ABCB1_D1_like"/>
    <property type="match status" value="1"/>
</dbReference>
<evidence type="ECO:0000256" key="5">
    <source>
        <dbReference type="SAM" id="Phobius"/>
    </source>
</evidence>
<reference evidence="7 8" key="1">
    <citation type="submission" date="2018-04" db="EMBL/GenBank/DDBJ databases">
        <authorList>
            <person name="Vogel A."/>
        </authorList>
    </citation>
    <scope>NUCLEOTIDE SEQUENCE [LARGE SCALE GENOMIC DNA]</scope>
</reference>
<dbReference type="Pfam" id="PF05056">
    <property type="entry name" value="DUF674"/>
    <property type="match status" value="1"/>
</dbReference>
<dbReference type="InterPro" id="IPR036640">
    <property type="entry name" value="ABC1_TM_sf"/>
</dbReference>
<feature type="transmembrane region" description="Helical" evidence="5">
    <location>
        <begin position="123"/>
        <end position="143"/>
    </location>
</feature>
<evidence type="ECO:0000256" key="2">
    <source>
        <dbReference type="ARBA" id="ARBA00022989"/>
    </source>
</evidence>
<dbReference type="SUPFAM" id="SSF90123">
    <property type="entry name" value="ABC transporter transmembrane region"/>
    <property type="match status" value="1"/>
</dbReference>
<feature type="domain" description="ABC transmembrane type-1" evidence="6">
    <location>
        <begin position="82"/>
        <end position="270"/>
    </location>
</feature>
<dbReference type="EMBL" id="OOIL02000242">
    <property type="protein sequence ID" value="VFQ62908.1"/>
    <property type="molecule type" value="Genomic_DNA"/>
</dbReference>
<feature type="transmembrane region" description="Helical" evidence="5">
    <location>
        <begin position="78"/>
        <end position="102"/>
    </location>
</feature>
<dbReference type="GO" id="GO:0005524">
    <property type="term" value="F:ATP binding"/>
    <property type="evidence" value="ECO:0007669"/>
    <property type="project" value="InterPro"/>
</dbReference>
<evidence type="ECO:0000313" key="7">
    <source>
        <dbReference type="EMBL" id="VFQ62908.1"/>
    </source>
</evidence>
<dbReference type="InterPro" id="IPR011527">
    <property type="entry name" value="ABC1_TM_dom"/>
</dbReference>
<protein>
    <recommendedName>
        <fullName evidence="6">ABC transmembrane type-1 domain-containing protein</fullName>
    </recommendedName>
</protein>
<dbReference type="Gene3D" id="1.20.1560.10">
    <property type="entry name" value="ABC transporter type 1, transmembrane domain"/>
    <property type="match status" value="1"/>
</dbReference>
<keyword evidence="8" id="KW-1185">Reference proteome</keyword>
<dbReference type="PANTHER" id="PTHR33103">
    <property type="entry name" value="OS01G0153900 PROTEIN"/>
    <property type="match status" value="1"/>
</dbReference>
<dbReference type="AlphaFoldDB" id="A0A484KDG3"/>
<keyword evidence="1 5" id="KW-0812">Transmembrane</keyword>
<keyword evidence="3 5" id="KW-0472">Membrane</keyword>
<dbReference type="GO" id="GO:0140359">
    <property type="term" value="F:ABC-type transporter activity"/>
    <property type="evidence" value="ECO:0007669"/>
    <property type="project" value="InterPro"/>
</dbReference>
<evidence type="ECO:0000256" key="4">
    <source>
        <dbReference type="SAM" id="MobiDB-lite"/>
    </source>
</evidence>
<name>A0A484KDG3_9ASTE</name>
<accession>A0A484KDG3</accession>
<proteinExistence type="predicted"/>
<evidence type="ECO:0000256" key="3">
    <source>
        <dbReference type="ARBA" id="ARBA00023136"/>
    </source>
</evidence>
<gene>
    <name evidence="7" type="ORF">CCAM_LOCUS4684</name>
</gene>
<evidence type="ECO:0000256" key="1">
    <source>
        <dbReference type="ARBA" id="ARBA00022692"/>
    </source>
</evidence>
<dbReference type="Proteomes" id="UP000595140">
    <property type="component" value="Unassembled WGS sequence"/>
</dbReference>
<dbReference type="Pfam" id="PF00664">
    <property type="entry name" value="ABC_membrane"/>
    <property type="match status" value="1"/>
</dbReference>
<evidence type="ECO:0000259" key="6">
    <source>
        <dbReference type="PROSITE" id="PS50929"/>
    </source>
</evidence>
<organism evidence="7 8">
    <name type="scientific">Cuscuta campestris</name>
    <dbReference type="NCBI Taxonomy" id="132261"/>
    <lineage>
        <taxon>Eukaryota</taxon>
        <taxon>Viridiplantae</taxon>
        <taxon>Streptophyta</taxon>
        <taxon>Embryophyta</taxon>
        <taxon>Tracheophyta</taxon>
        <taxon>Spermatophyta</taxon>
        <taxon>Magnoliopsida</taxon>
        <taxon>eudicotyledons</taxon>
        <taxon>Gunneridae</taxon>
        <taxon>Pentapetalae</taxon>
        <taxon>asterids</taxon>
        <taxon>lamiids</taxon>
        <taxon>Solanales</taxon>
        <taxon>Convolvulaceae</taxon>
        <taxon>Cuscuteae</taxon>
        <taxon>Cuscuta</taxon>
        <taxon>Cuscuta subgen. Grammica</taxon>
        <taxon>Cuscuta sect. Cleistogrammica</taxon>
    </lineage>
</organism>
<dbReference type="PROSITE" id="PS50929">
    <property type="entry name" value="ABC_TM1F"/>
    <property type="match status" value="1"/>
</dbReference>
<sequence>MMVSRGLFGWSPPHIQPLTPVSEVSEPPESPSPYMDNGADVLPPEMEEEIEDENEEMEPPPAAVPFSKLFICADRLDWFLMAVGSLAAAAHGTALVLYLHYFAKIIQLLRHSSEPPDKLFDRFNELALTIVYIAAGVFAAGWIEVSCWILTGERQTAVIRSKYVEVLLNQDMSFFDTYGNNGDIVSQVLSDVLLIQSALSEKVGNYIHNMATFFSGLVIGFVNCWQIALITLATGPFIVAAGGVSNIFLHRLAENIQDAYAEAASIAEQSRITFSRPSRINFTPFETMAAAAAAGPSGSLKLLIDKTAGKVVFAEVEKPFVDFLFHLMSLPLGTVIKLVTQKSMVGALGNLYGSIAEISDTYLQPGTEKDVFLNPKVQILSREVPLLLPAAEGDSDTKKLYLCSGISGNHCRYFTSYSHDPTAKCPSCGRSMSFEMALFAPEKVAGSSSSGGEGGGFVRGVLSYMVMDDLRVMPQSTICAITTLNECKVKDFGSLDVKVVQFEADVGLKLLKAALQTDAVLTTVFLGKSVEGKIEIGGD</sequence>
<keyword evidence="2 5" id="KW-1133">Transmembrane helix</keyword>
<dbReference type="InterPro" id="IPR007750">
    <property type="entry name" value="DUF674"/>
</dbReference>
<dbReference type="GO" id="GO:0016020">
    <property type="term" value="C:membrane"/>
    <property type="evidence" value="ECO:0007669"/>
    <property type="project" value="InterPro"/>
</dbReference>
<feature type="region of interest" description="Disordered" evidence="4">
    <location>
        <begin position="18"/>
        <end position="39"/>
    </location>
</feature>
<dbReference type="PANTHER" id="PTHR33103:SF19">
    <property type="entry name" value="OS09G0544700 PROTEIN"/>
    <property type="match status" value="1"/>
</dbReference>
<evidence type="ECO:0000313" key="8">
    <source>
        <dbReference type="Proteomes" id="UP000595140"/>
    </source>
</evidence>